<evidence type="ECO:0000313" key="2">
    <source>
        <dbReference type="Proteomes" id="UP000824782"/>
    </source>
</evidence>
<accession>A0AAV7AQL4</accession>
<evidence type="ECO:0000313" key="1">
    <source>
        <dbReference type="EMBL" id="KAG8561068.1"/>
    </source>
</evidence>
<organism evidence="1 2">
    <name type="scientific">Engystomops pustulosus</name>
    <name type="common">Tungara frog</name>
    <name type="synonym">Physalaemus pustulosus</name>
    <dbReference type="NCBI Taxonomy" id="76066"/>
    <lineage>
        <taxon>Eukaryota</taxon>
        <taxon>Metazoa</taxon>
        <taxon>Chordata</taxon>
        <taxon>Craniata</taxon>
        <taxon>Vertebrata</taxon>
        <taxon>Euteleostomi</taxon>
        <taxon>Amphibia</taxon>
        <taxon>Batrachia</taxon>
        <taxon>Anura</taxon>
        <taxon>Neobatrachia</taxon>
        <taxon>Hyloidea</taxon>
        <taxon>Leptodactylidae</taxon>
        <taxon>Leiuperinae</taxon>
        <taxon>Engystomops</taxon>
    </lineage>
</organism>
<gene>
    <name evidence="1" type="ORF">GDO81_015234</name>
</gene>
<proteinExistence type="predicted"/>
<dbReference type="Pfam" id="PF15398">
    <property type="entry name" value="DUF4619"/>
    <property type="match status" value="1"/>
</dbReference>
<dbReference type="EMBL" id="WNYA01000007">
    <property type="protein sequence ID" value="KAG8561068.1"/>
    <property type="molecule type" value="Genomic_DNA"/>
</dbReference>
<protein>
    <submittedName>
        <fullName evidence="1">Uncharacterized protein</fullName>
    </submittedName>
</protein>
<dbReference type="Proteomes" id="UP000824782">
    <property type="component" value="Unassembled WGS sequence"/>
</dbReference>
<dbReference type="InterPro" id="IPR029235">
    <property type="entry name" value="FAME"/>
</dbReference>
<dbReference type="PANTHER" id="PTHR16065:SF2">
    <property type="entry name" value="COILED-COIL DOMAIN CONTAINING 198"/>
    <property type="match status" value="1"/>
</dbReference>
<reference evidence="1" key="1">
    <citation type="thesis" date="2020" institute="ProQuest LLC" country="789 East Eisenhower Parkway, Ann Arbor, MI, USA">
        <title>Comparative Genomics and Chromosome Evolution.</title>
        <authorList>
            <person name="Mudd A.B."/>
        </authorList>
    </citation>
    <scope>NUCLEOTIDE SEQUENCE</scope>
    <source>
        <strain evidence="1">237g6f4</strain>
        <tissue evidence="1">Blood</tissue>
    </source>
</reference>
<dbReference type="PANTHER" id="PTHR16065">
    <property type="entry name" value="COILED-COIL DOMAIN CONTAINING 198"/>
    <property type="match status" value="1"/>
</dbReference>
<name>A0AAV7AQL4_ENGPU</name>
<dbReference type="AlphaFoldDB" id="A0AAV7AQL4"/>
<sequence>MTKQEAAAARKEQELDKKIVTVKNSFARRQHIHKMQMQEINRKREQMNHLKSQAEVKRNIHREVKINKHKMKEMKARENAMKCRKDEDLLPVEHEETFNVDHGSSWHWNIRESSPTIDYRGKGKLELWFQPHHDGSELNSDSSSMDSLDSWIKDDARSHRRPATLFRTRTEKIPTLDEFYDCDF</sequence>
<comment type="caution">
    <text evidence="1">The sequence shown here is derived from an EMBL/GenBank/DDBJ whole genome shotgun (WGS) entry which is preliminary data.</text>
</comment>
<keyword evidence="2" id="KW-1185">Reference proteome</keyword>